<dbReference type="eggNOG" id="ENOG503381P">
    <property type="taxonomic scope" value="Bacteria"/>
</dbReference>
<dbReference type="Proteomes" id="UP000017746">
    <property type="component" value="Chromosome"/>
</dbReference>
<dbReference type="OrthoDB" id="2817390at2"/>
<keyword evidence="2" id="KW-1185">Reference proteome</keyword>
<organism evidence="1 2">
    <name type="scientific">Actinoplanes friuliensis DSM 7358</name>
    <dbReference type="NCBI Taxonomy" id="1246995"/>
    <lineage>
        <taxon>Bacteria</taxon>
        <taxon>Bacillati</taxon>
        <taxon>Actinomycetota</taxon>
        <taxon>Actinomycetes</taxon>
        <taxon>Micromonosporales</taxon>
        <taxon>Micromonosporaceae</taxon>
        <taxon>Actinoplanes</taxon>
    </lineage>
</organism>
<sequence>MPLLAGAVDVDAVMASLSSARRVFHSEADFQHAFAWVLHEVEPSLNIRLEVRQDKREYVDLFCFGPKGRTAVEFKYFTARWDGTDSATEKFHLRGHAATDLARRNFVFDIARLERFCASGRATNGFAIMVSNDRRLWEPIVSRRVARDQEFRIDEGRALKDVLRWGTEGSYFDANQRELAGSYSVAWRDFSELNGPAGDFHQLILPVEQRAQGVTRQD</sequence>
<proteinExistence type="predicted"/>
<name>U5W4Q8_9ACTN</name>
<accession>U5W4Q8</accession>
<dbReference type="RefSeq" id="WP_023560520.1">
    <property type="nucleotide sequence ID" value="NC_022657.1"/>
</dbReference>
<dbReference type="STRING" id="1246995.AFR_29610"/>
<dbReference type="EMBL" id="CP006272">
    <property type="protein sequence ID" value="AGZ44183.1"/>
    <property type="molecule type" value="Genomic_DNA"/>
</dbReference>
<reference evidence="1 2" key="1">
    <citation type="journal article" date="2014" name="J. Biotechnol.">
        <title>Complete genome sequence of the actinobacterium Actinoplanes friuliensis HAG 010964, producer of the lipopeptide antibiotic friulimycin.</title>
        <authorList>
            <person name="Ruckert C."/>
            <person name="Szczepanowski R."/>
            <person name="Albersmeier A."/>
            <person name="Goesmann A."/>
            <person name="Fischer N."/>
            <person name="Steinkamper A."/>
            <person name="Puhler A."/>
            <person name="Biener R."/>
            <person name="Schwartz D."/>
            <person name="Kalinowski J."/>
        </authorList>
    </citation>
    <scope>NUCLEOTIDE SEQUENCE [LARGE SCALE GENOMIC DNA]</scope>
    <source>
        <strain evidence="1 2">DSM 7358</strain>
    </source>
</reference>
<evidence type="ECO:0000313" key="1">
    <source>
        <dbReference type="EMBL" id="AGZ44183.1"/>
    </source>
</evidence>
<dbReference type="AlphaFoldDB" id="U5W4Q8"/>
<dbReference type="KEGG" id="afs:AFR_29610"/>
<protein>
    <submittedName>
        <fullName evidence="1">Uncharacterized protein</fullName>
    </submittedName>
</protein>
<evidence type="ECO:0000313" key="2">
    <source>
        <dbReference type="Proteomes" id="UP000017746"/>
    </source>
</evidence>
<gene>
    <name evidence="1" type="ORF">AFR_29610</name>
</gene>
<dbReference type="HOGENOM" id="CLU_092083_0_0_11"/>
<dbReference type="PATRIC" id="fig|1246995.3.peg.6002"/>